<dbReference type="Proteomes" id="UP001146067">
    <property type="component" value="Unassembled WGS sequence"/>
</dbReference>
<dbReference type="Pfam" id="PF02575">
    <property type="entry name" value="YbaB_DNA_bd"/>
    <property type="match status" value="1"/>
</dbReference>
<feature type="region of interest" description="Disordered" evidence="1">
    <location>
        <begin position="103"/>
        <end position="126"/>
    </location>
</feature>
<evidence type="ECO:0000256" key="1">
    <source>
        <dbReference type="SAM" id="MobiDB-lite"/>
    </source>
</evidence>
<dbReference type="GO" id="GO:0003677">
    <property type="term" value="F:DNA binding"/>
    <property type="evidence" value="ECO:0007669"/>
    <property type="project" value="InterPro"/>
</dbReference>
<proteinExistence type="predicted"/>
<evidence type="ECO:0000313" key="2">
    <source>
        <dbReference type="EMBL" id="MDA1361658.1"/>
    </source>
</evidence>
<dbReference type="EMBL" id="JAPZVP010000015">
    <property type="protein sequence ID" value="MDA1361658.1"/>
    <property type="molecule type" value="Genomic_DNA"/>
</dbReference>
<dbReference type="AlphaFoldDB" id="A0A9X3PDQ1"/>
<dbReference type="InterPro" id="IPR004401">
    <property type="entry name" value="YbaB/EbfC"/>
</dbReference>
<protein>
    <submittedName>
        <fullName evidence="2">YbaB/EbfC family nucleoid-associated protein</fullName>
    </submittedName>
</protein>
<comment type="caution">
    <text evidence="2">The sequence shown here is derived from an EMBL/GenBank/DDBJ whole genome shotgun (WGS) entry which is preliminary data.</text>
</comment>
<sequence>MDNPLLDVEGARERLEAWKARAEQRAADTQAAAEGLQALRVTASDDNGMITVTISHSGDLLDVQAKDRITRQPAEYTARAMLQAYQNAKRQLAEAAAAVVRETVGDDSPTGRALMAGFKTSAQEDR</sequence>
<organism evidence="2 3">
    <name type="scientific">Glycomyces luteolus</name>
    <dbReference type="NCBI Taxonomy" id="2670330"/>
    <lineage>
        <taxon>Bacteria</taxon>
        <taxon>Bacillati</taxon>
        <taxon>Actinomycetota</taxon>
        <taxon>Actinomycetes</taxon>
        <taxon>Glycomycetales</taxon>
        <taxon>Glycomycetaceae</taxon>
        <taxon>Glycomyces</taxon>
    </lineage>
</organism>
<dbReference type="SUPFAM" id="SSF82607">
    <property type="entry name" value="YbaB-like"/>
    <property type="match status" value="1"/>
</dbReference>
<accession>A0A9X3PDQ1</accession>
<dbReference type="InterPro" id="IPR036894">
    <property type="entry name" value="YbaB-like_sf"/>
</dbReference>
<evidence type="ECO:0000313" key="3">
    <source>
        <dbReference type="Proteomes" id="UP001146067"/>
    </source>
</evidence>
<keyword evidence="3" id="KW-1185">Reference proteome</keyword>
<reference evidence="2" key="1">
    <citation type="submission" date="2022-12" db="EMBL/GenBank/DDBJ databases">
        <title>Gycomyces niveus sp.nov.,a novel actinomycete isolated from soil in Shouguan.</title>
        <authorList>
            <person name="Yang X."/>
        </authorList>
    </citation>
    <scope>NUCLEOTIDE SEQUENCE</scope>
    <source>
        <strain evidence="2">NEAU-A15</strain>
    </source>
</reference>
<name>A0A9X3PDQ1_9ACTN</name>
<dbReference type="RefSeq" id="WP_208495432.1">
    <property type="nucleotide sequence ID" value="NZ_JAPZVP010000015.1"/>
</dbReference>
<dbReference type="Gene3D" id="3.30.1310.10">
    <property type="entry name" value="Nucleoid-associated protein YbaB-like domain"/>
    <property type="match status" value="1"/>
</dbReference>
<gene>
    <name evidence="2" type="ORF">O1R50_18670</name>
</gene>